<proteinExistence type="predicted"/>
<organism evidence="1 2">
    <name type="scientific">Stephania cephalantha</name>
    <dbReference type="NCBI Taxonomy" id="152367"/>
    <lineage>
        <taxon>Eukaryota</taxon>
        <taxon>Viridiplantae</taxon>
        <taxon>Streptophyta</taxon>
        <taxon>Embryophyta</taxon>
        <taxon>Tracheophyta</taxon>
        <taxon>Spermatophyta</taxon>
        <taxon>Magnoliopsida</taxon>
        <taxon>Ranunculales</taxon>
        <taxon>Menispermaceae</taxon>
        <taxon>Menispermoideae</taxon>
        <taxon>Cissampelideae</taxon>
        <taxon>Stephania</taxon>
    </lineage>
</organism>
<protein>
    <recommendedName>
        <fullName evidence="3">Copia protein</fullName>
    </recommendedName>
</protein>
<dbReference type="Proteomes" id="UP001419268">
    <property type="component" value="Unassembled WGS sequence"/>
</dbReference>
<comment type="caution">
    <text evidence="1">The sequence shown here is derived from an EMBL/GenBank/DDBJ whole genome shotgun (WGS) entry which is preliminary data.</text>
</comment>
<dbReference type="CDD" id="cd09272">
    <property type="entry name" value="RNase_HI_RT_Ty1"/>
    <property type="match status" value="1"/>
</dbReference>
<reference evidence="1 2" key="1">
    <citation type="submission" date="2024-01" db="EMBL/GenBank/DDBJ databases">
        <title>Genome assemblies of Stephania.</title>
        <authorList>
            <person name="Yang L."/>
        </authorList>
    </citation>
    <scope>NUCLEOTIDE SEQUENCE [LARGE SCALE GENOMIC DNA]</scope>
    <source>
        <strain evidence="1">JXDWG</strain>
        <tissue evidence="1">Leaf</tissue>
    </source>
</reference>
<evidence type="ECO:0000313" key="1">
    <source>
        <dbReference type="EMBL" id="KAK9165993.1"/>
    </source>
</evidence>
<sequence length="72" mass="8453">MATQECFVVKRLIQEMVSPLTYSIHIYYDNESAMKLAENPVFHARTKHIETHFPFVREKMLTQDIKPLQGSN</sequence>
<evidence type="ECO:0008006" key="3">
    <source>
        <dbReference type="Google" id="ProtNLM"/>
    </source>
</evidence>
<dbReference type="EMBL" id="JBBNAG010000001">
    <property type="protein sequence ID" value="KAK9165993.1"/>
    <property type="molecule type" value="Genomic_DNA"/>
</dbReference>
<dbReference type="AlphaFoldDB" id="A0AAP0L8V5"/>
<accession>A0AAP0L8V5</accession>
<name>A0AAP0L8V5_9MAGN</name>
<keyword evidence="2" id="KW-1185">Reference proteome</keyword>
<gene>
    <name evidence="1" type="ORF">Scep_001184</name>
</gene>
<evidence type="ECO:0000313" key="2">
    <source>
        <dbReference type="Proteomes" id="UP001419268"/>
    </source>
</evidence>